<dbReference type="GO" id="GO:0033202">
    <property type="term" value="C:DNA helicase complex"/>
    <property type="evidence" value="ECO:0007669"/>
    <property type="project" value="TreeGrafter"/>
</dbReference>
<evidence type="ECO:0000259" key="12">
    <source>
        <dbReference type="PROSITE" id="PS51198"/>
    </source>
</evidence>
<evidence type="ECO:0000256" key="5">
    <source>
        <dbReference type="ARBA" id="ARBA00022840"/>
    </source>
</evidence>
<keyword evidence="4 11" id="KW-0347">Helicase</keyword>
<keyword evidence="15" id="KW-1185">Reference proteome</keyword>
<dbReference type="AlphaFoldDB" id="U1X489"/>
<evidence type="ECO:0000256" key="1">
    <source>
        <dbReference type="ARBA" id="ARBA00009922"/>
    </source>
</evidence>
<keyword evidence="5 11" id="KW-0067">ATP-binding</keyword>
<dbReference type="Gene3D" id="1.10.486.10">
    <property type="entry name" value="PCRA, domain 4"/>
    <property type="match status" value="1"/>
</dbReference>
<dbReference type="Gene3D" id="3.40.50.300">
    <property type="entry name" value="P-loop containing nucleotide triphosphate hydrolases"/>
    <property type="match status" value="2"/>
</dbReference>
<dbReference type="InterPro" id="IPR014016">
    <property type="entry name" value="UvrD-like_ATP-bd"/>
</dbReference>
<evidence type="ECO:0000256" key="6">
    <source>
        <dbReference type="ARBA" id="ARBA00023125"/>
    </source>
</evidence>
<dbReference type="InterPro" id="IPR013986">
    <property type="entry name" value="DExx_box_DNA_helicase_dom_sf"/>
</dbReference>
<dbReference type="GO" id="GO:0043138">
    <property type="term" value="F:3'-5' DNA helicase activity"/>
    <property type="evidence" value="ECO:0007669"/>
    <property type="project" value="UniProtKB-EC"/>
</dbReference>
<feature type="domain" description="UvrD-like helicase C-terminal" evidence="13">
    <location>
        <begin position="347"/>
        <end position="619"/>
    </location>
</feature>
<evidence type="ECO:0000256" key="2">
    <source>
        <dbReference type="ARBA" id="ARBA00022741"/>
    </source>
</evidence>
<evidence type="ECO:0000256" key="8">
    <source>
        <dbReference type="ARBA" id="ARBA00034617"/>
    </source>
</evidence>
<feature type="binding site" evidence="11">
    <location>
        <begin position="91"/>
        <end position="98"/>
    </location>
    <ligand>
        <name>ATP</name>
        <dbReference type="ChEBI" id="CHEBI:30616"/>
    </ligand>
</feature>
<dbReference type="STRING" id="649747.HMPREF0083_02627"/>
<dbReference type="InterPro" id="IPR027417">
    <property type="entry name" value="P-loop_NTPase"/>
</dbReference>
<comment type="caution">
    <text evidence="14">The sequence shown here is derived from an EMBL/GenBank/DDBJ whole genome shotgun (WGS) entry which is preliminary data.</text>
</comment>
<organism evidence="14 15">
    <name type="scientific">Aneurinibacillus aneurinilyticus ATCC 12856</name>
    <dbReference type="NCBI Taxonomy" id="649747"/>
    <lineage>
        <taxon>Bacteria</taxon>
        <taxon>Bacillati</taxon>
        <taxon>Bacillota</taxon>
        <taxon>Bacilli</taxon>
        <taxon>Bacillales</taxon>
        <taxon>Paenibacillaceae</taxon>
        <taxon>Aneurinibacillus group</taxon>
        <taxon>Aneurinibacillus</taxon>
    </lineage>
</organism>
<keyword evidence="2 11" id="KW-0547">Nucleotide-binding</keyword>
<dbReference type="CDD" id="cd17932">
    <property type="entry name" value="DEXQc_UvrD"/>
    <property type="match status" value="1"/>
</dbReference>
<evidence type="ECO:0000313" key="15">
    <source>
        <dbReference type="Proteomes" id="UP000016511"/>
    </source>
</evidence>
<evidence type="ECO:0000256" key="9">
    <source>
        <dbReference type="ARBA" id="ARBA00034808"/>
    </source>
</evidence>
<evidence type="ECO:0000256" key="7">
    <source>
        <dbReference type="ARBA" id="ARBA00023235"/>
    </source>
</evidence>
<sequence>MEKDATVNGSLIHMKYQQDDICDMGHLPSGVPASSAIPHAETADGLTSEQLVEDDAPDAFFFRALEQTGIRLNEPQIEAVRTTEGPVLINAGAGSGKTTVLTCRTAYLMLVKDVPPRNIVLVTFTRQAARQMKERLLSIPGVTQAMVKQIITGTFHSLARMIYFHKLTDPPRIMSEKQKEFMIEQITKELATGEQYEPETLLSLLAYLKNNLCVVGDAWVTEEVEGLKDDARRVLKRYESHKRENNLIDYEDLITGCIETLRAYPEYLAALQRRMAYIMVDEYQDTNIAQYEMIRMLSKESNLCVVGDPDQAIYGWRGAEPSIILRFPEEHAGCTRITLDINYRSPSGVVGLGNEVIRHNRKRFKKELRVLPGEAGLPKYFATRSVEKEAEAVLALIEQLVESGDYTHRDIAVLYRTHSTARTLYEKLLLSGIPFTTHRDDPTFYELSTIRPVLDFMRLSLDPYNEAALESILPCLYISKARYMKEIQIISIQQGVSYVEALRHLKALPSFQRRRLIEQVDWLHSIARLSPLQAVREIRNEAGGGYDKFLGSEQNGAVTYHKEMLRDDLFELEEAVKAFGTVSEFLSYVDTILIQKETRKKTQQAGQGVTLQTIHSAKGLEYPVVILIGAIDGVLPHSIAVDPEEKPDFWLHKKSEEKKDEAMEEERRLAYVAVTRAMKELYISSPQYFRGKPAGLSPLLLDAFNEAVKIPSSG</sequence>
<dbReference type="HOGENOM" id="CLU_004585_6_1_9"/>
<dbReference type="Pfam" id="PF00580">
    <property type="entry name" value="UvrD-helicase"/>
    <property type="match status" value="1"/>
</dbReference>
<evidence type="ECO:0000313" key="14">
    <source>
        <dbReference type="EMBL" id="ERI09348.1"/>
    </source>
</evidence>
<dbReference type="PANTHER" id="PTHR11070:SF2">
    <property type="entry name" value="ATP-DEPENDENT DNA HELICASE SRS2"/>
    <property type="match status" value="1"/>
</dbReference>
<feature type="domain" description="UvrD-like helicase ATP-binding" evidence="12">
    <location>
        <begin position="70"/>
        <end position="346"/>
    </location>
</feature>
<dbReference type="eggNOG" id="COG0210">
    <property type="taxonomic scope" value="Bacteria"/>
</dbReference>
<proteinExistence type="inferred from homology"/>
<dbReference type="SUPFAM" id="SSF52540">
    <property type="entry name" value="P-loop containing nucleoside triphosphate hydrolases"/>
    <property type="match status" value="1"/>
</dbReference>
<dbReference type="PANTHER" id="PTHR11070">
    <property type="entry name" value="UVRD / RECB / PCRA DNA HELICASE FAMILY MEMBER"/>
    <property type="match status" value="1"/>
</dbReference>
<dbReference type="InterPro" id="IPR014017">
    <property type="entry name" value="DNA_helicase_UvrD-like_C"/>
</dbReference>
<dbReference type="GO" id="GO:0003677">
    <property type="term" value="F:DNA binding"/>
    <property type="evidence" value="ECO:0007669"/>
    <property type="project" value="UniProtKB-KW"/>
</dbReference>
<comment type="catalytic activity">
    <reaction evidence="8">
        <text>Couples ATP hydrolysis with the unwinding of duplex DNA by translocating in the 3'-5' direction.</text>
        <dbReference type="EC" id="5.6.2.4"/>
    </reaction>
</comment>
<keyword evidence="7" id="KW-0413">Isomerase</keyword>
<protein>
    <recommendedName>
        <fullName evidence="9">DNA 3'-5' helicase</fullName>
        <ecNumber evidence="9">5.6.2.4</ecNumber>
    </recommendedName>
</protein>
<dbReference type="GO" id="GO:0000725">
    <property type="term" value="P:recombinational repair"/>
    <property type="evidence" value="ECO:0007669"/>
    <property type="project" value="TreeGrafter"/>
</dbReference>
<keyword evidence="6" id="KW-0238">DNA-binding</keyword>
<dbReference type="GO" id="GO:0005524">
    <property type="term" value="F:ATP binding"/>
    <property type="evidence" value="ECO:0007669"/>
    <property type="project" value="UniProtKB-UniRule"/>
</dbReference>
<comment type="catalytic activity">
    <reaction evidence="10">
        <text>ATP + H2O = ADP + phosphate + H(+)</text>
        <dbReference type="Rhea" id="RHEA:13065"/>
        <dbReference type="ChEBI" id="CHEBI:15377"/>
        <dbReference type="ChEBI" id="CHEBI:15378"/>
        <dbReference type="ChEBI" id="CHEBI:30616"/>
        <dbReference type="ChEBI" id="CHEBI:43474"/>
        <dbReference type="ChEBI" id="CHEBI:456216"/>
        <dbReference type="EC" id="5.6.2.4"/>
    </reaction>
</comment>
<evidence type="ECO:0000256" key="11">
    <source>
        <dbReference type="PROSITE-ProRule" id="PRU00560"/>
    </source>
</evidence>
<dbReference type="InterPro" id="IPR000212">
    <property type="entry name" value="DNA_helicase_UvrD/REP"/>
</dbReference>
<evidence type="ECO:0000256" key="10">
    <source>
        <dbReference type="ARBA" id="ARBA00048988"/>
    </source>
</evidence>
<dbReference type="Proteomes" id="UP000016511">
    <property type="component" value="Unassembled WGS sequence"/>
</dbReference>
<evidence type="ECO:0000256" key="4">
    <source>
        <dbReference type="ARBA" id="ARBA00022806"/>
    </source>
</evidence>
<dbReference type="CDD" id="cd18807">
    <property type="entry name" value="SF1_C_UvrD"/>
    <property type="match status" value="1"/>
</dbReference>
<dbReference type="EC" id="5.6.2.4" evidence="9"/>
<dbReference type="PROSITE" id="PS51217">
    <property type="entry name" value="UVRD_HELICASE_CTER"/>
    <property type="match status" value="1"/>
</dbReference>
<dbReference type="GO" id="GO:0005829">
    <property type="term" value="C:cytosol"/>
    <property type="evidence" value="ECO:0007669"/>
    <property type="project" value="TreeGrafter"/>
</dbReference>
<name>U1X489_ANEAE</name>
<dbReference type="PATRIC" id="fig|649747.3.peg.2374"/>
<reference evidence="14 15" key="1">
    <citation type="submission" date="2013-08" db="EMBL/GenBank/DDBJ databases">
        <authorList>
            <person name="Weinstock G."/>
            <person name="Sodergren E."/>
            <person name="Wylie T."/>
            <person name="Fulton L."/>
            <person name="Fulton R."/>
            <person name="Fronick C."/>
            <person name="O'Laughlin M."/>
            <person name="Godfrey J."/>
            <person name="Miner T."/>
            <person name="Herter B."/>
            <person name="Appelbaum E."/>
            <person name="Cordes M."/>
            <person name="Lek S."/>
            <person name="Wollam A."/>
            <person name="Pepin K.H."/>
            <person name="Palsikar V.B."/>
            <person name="Mitreva M."/>
            <person name="Wilson R.K."/>
        </authorList>
    </citation>
    <scope>NUCLEOTIDE SEQUENCE [LARGE SCALE GENOMIC DNA]</scope>
    <source>
        <strain evidence="14 15">ATCC 12856</strain>
    </source>
</reference>
<dbReference type="Gene3D" id="1.10.10.160">
    <property type="match status" value="1"/>
</dbReference>
<dbReference type="GO" id="GO:0016887">
    <property type="term" value="F:ATP hydrolysis activity"/>
    <property type="evidence" value="ECO:0007669"/>
    <property type="project" value="RHEA"/>
</dbReference>
<evidence type="ECO:0000259" key="13">
    <source>
        <dbReference type="PROSITE" id="PS51217"/>
    </source>
</evidence>
<keyword evidence="3 11" id="KW-0378">Hydrolase</keyword>
<dbReference type="EMBL" id="AWSJ01000160">
    <property type="protein sequence ID" value="ERI09348.1"/>
    <property type="molecule type" value="Genomic_DNA"/>
</dbReference>
<dbReference type="Pfam" id="PF13361">
    <property type="entry name" value="UvrD_C"/>
    <property type="match status" value="2"/>
</dbReference>
<gene>
    <name evidence="14" type="ORF">HMPREF0083_02627</name>
</gene>
<dbReference type="PROSITE" id="PS51198">
    <property type="entry name" value="UVRD_HELICASE_ATP_BIND"/>
    <property type="match status" value="1"/>
</dbReference>
<evidence type="ECO:0000256" key="3">
    <source>
        <dbReference type="ARBA" id="ARBA00022801"/>
    </source>
</evidence>
<comment type="similarity">
    <text evidence="1">Belongs to the helicase family. UvrD subfamily.</text>
</comment>
<accession>U1X489</accession>